<comment type="subunit">
    <text evidence="2">Monomer. Binds 30S ribosomal subunits, but not 50S ribosomal subunits or 70S ribosomes.</text>
</comment>
<dbReference type="GO" id="GO:0030490">
    <property type="term" value="P:maturation of SSU-rRNA"/>
    <property type="evidence" value="ECO:0007669"/>
    <property type="project" value="UniProtKB-UniRule"/>
</dbReference>
<comment type="function">
    <text evidence="2">One of several proteins that assist in the late maturation steps of the functional core of the 30S ribosomal subunit. Associates with free 30S ribosomal subunits (but not with 30S subunits that are part of 70S ribosomes or polysomes). Required for efficient processing of 16S rRNA. May interact with the 5'-terminal helix region of 16S rRNA.</text>
</comment>
<dbReference type="InterPro" id="IPR000238">
    <property type="entry name" value="RbfA"/>
</dbReference>
<name>A0AAE3JCN0_9FIRM</name>
<dbReference type="InterPro" id="IPR015946">
    <property type="entry name" value="KH_dom-like_a/b"/>
</dbReference>
<dbReference type="PANTHER" id="PTHR33515">
    <property type="entry name" value="RIBOSOME-BINDING FACTOR A, CHLOROPLASTIC-RELATED"/>
    <property type="match status" value="1"/>
</dbReference>
<dbReference type="GO" id="GO:0005829">
    <property type="term" value="C:cytosol"/>
    <property type="evidence" value="ECO:0007669"/>
    <property type="project" value="TreeGrafter"/>
</dbReference>
<dbReference type="SUPFAM" id="SSF89919">
    <property type="entry name" value="Ribosome-binding factor A, RbfA"/>
    <property type="match status" value="1"/>
</dbReference>
<dbReference type="GO" id="GO:0043024">
    <property type="term" value="F:ribosomal small subunit binding"/>
    <property type="evidence" value="ECO:0007669"/>
    <property type="project" value="TreeGrafter"/>
</dbReference>
<evidence type="ECO:0000313" key="4">
    <source>
        <dbReference type="Proteomes" id="UP001198200"/>
    </source>
</evidence>
<comment type="subcellular location">
    <subcellularLocation>
        <location evidence="2">Cytoplasm</location>
    </subcellularLocation>
</comment>
<reference evidence="3 4" key="1">
    <citation type="submission" date="2021-10" db="EMBL/GenBank/DDBJ databases">
        <title>Anaerobic single-cell dispensing facilitates the cultivation of human gut bacteria.</title>
        <authorList>
            <person name="Afrizal A."/>
        </authorList>
    </citation>
    <scope>NUCLEOTIDE SEQUENCE [LARGE SCALE GENOMIC DNA]</scope>
    <source>
        <strain evidence="3 4">CLA-AA-H224</strain>
    </source>
</reference>
<dbReference type="InterPro" id="IPR023799">
    <property type="entry name" value="RbfA_dom_sf"/>
</dbReference>
<dbReference type="AlphaFoldDB" id="A0AAE3JCN0"/>
<keyword evidence="2" id="KW-0963">Cytoplasm</keyword>
<accession>A0AAE3JCN0</accession>
<comment type="similarity">
    <text evidence="2">Belongs to the RbfA family.</text>
</comment>
<evidence type="ECO:0000256" key="1">
    <source>
        <dbReference type="ARBA" id="ARBA00022517"/>
    </source>
</evidence>
<proteinExistence type="inferred from homology"/>
<sequence length="132" mass="14816">MRKNSIKNIRINAEVQRELSRIIQQEIKDPRIHPMTTVVMAEVTPDLKYCKAYISVLGNEEAQKSTMEGLKNAKPYIRRMLASSVNLRNTPELTFVLDQSIEYGVHMTGLIDAVANELAAKEPAESSEGKEA</sequence>
<evidence type="ECO:0000313" key="3">
    <source>
        <dbReference type="EMBL" id="MCC2221828.1"/>
    </source>
</evidence>
<keyword evidence="4" id="KW-1185">Reference proteome</keyword>
<dbReference type="Proteomes" id="UP001198200">
    <property type="component" value="Unassembled WGS sequence"/>
</dbReference>
<dbReference type="HAMAP" id="MF_00003">
    <property type="entry name" value="RbfA"/>
    <property type="match status" value="1"/>
</dbReference>
<dbReference type="RefSeq" id="WP_066562294.1">
    <property type="nucleotide sequence ID" value="NZ_JAJEQN010000021.1"/>
</dbReference>
<evidence type="ECO:0000256" key="2">
    <source>
        <dbReference type="HAMAP-Rule" id="MF_00003"/>
    </source>
</evidence>
<dbReference type="EMBL" id="JAJEQN010000021">
    <property type="protein sequence ID" value="MCC2221828.1"/>
    <property type="molecule type" value="Genomic_DNA"/>
</dbReference>
<dbReference type="Gene3D" id="3.30.300.20">
    <property type="match status" value="1"/>
</dbReference>
<dbReference type="NCBIfam" id="TIGR00082">
    <property type="entry name" value="rbfA"/>
    <property type="match status" value="1"/>
</dbReference>
<organism evidence="3 4">
    <name type="scientific">Anthropogastromicrobium aceti</name>
    <dbReference type="NCBI Taxonomy" id="2981768"/>
    <lineage>
        <taxon>Bacteria</taxon>
        <taxon>Bacillati</taxon>
        <taxon>Bacillota</taxon>
        <taxon>Clostridia</taxon>
        <taxon>Lachnospirales</taxon>
        <taxon>Lachnospiraceae</taxon>
        <taxon>Anthropogastromicrobium</taxon>
    </lineage>
</organism>
<dbReference type="Pfam" id="PF02033">
    <property type="entry name" value="RBFA"/>
    <property type="match status" value="1"/>
</dbReference>
<dbReference type="InterPro" id="IPR020053">
    <property type="entry name" value="Ribosome-bd_factorA_CS"/>
</dbReference>
<protein>
    <recommendedName>
        <fullName evidence="2">Ribosome-binding factor A</fullName>
    </recommendedName>
</protein>
<keyword evidence="1 2" id="KW-0690">Ribosome biogenesis</keyword>
<comment type="caution">
    <text evidence="3">The sequence shown here is derived from an EMBL/GenBank/DDBJ whole genome shotgun (WGS) entry which is preliminary data.</text>
</comment>
<gene>
    <name evidence="2 3" type="primary">rbfA</name>
    <name evidence="3" type="ORF">LKD48_09305</name>
</gene>
<dbReference type="PANTHER" id="PTHR33515:SF1">
    <property type="entry name" value="RIBOSOME-BINDING FACTOR A, CHLOROPLASTIC-RELATED"/>
    <property type="match status" value="1"/>
</dbReference>
<dbReference type="PROSITE" id="PS01319">
    <property type="entry name" value="RBFA"/>
    <property type="match status" value="1"/>
</dbReference>